<dbReference type="EMBL" id="BMJV01000008">
    <property type="protein sequence ID" value="GGG82569.1"/>
    <property type="molecule type" value="Genomic_DNA"/>
</dbReference>
<evidence type="ECO:0000256" key="3">
    <source>
        <dbReference type="ARBA" id="ARBA00004824"/>
    </source>
</evidence>
<dbReference type="Gene3D" id="3.30.470.10">
    <property type="match status" value="1"/>
</dbReference>
<evidence type="ECO:0000256" key="5">
    <source>
        <dbReference type="ARBA" id="ARBA00005072"/>
    </source>
</evidence>
<dbReference type="SUPFAM" id="SSF56752">
    <property type="entry name" value="D-aminoacid aminotransferase-like PLP-dependent enzymes"/>
    <property type="match status" value="1"/>
</dbReference>
<dbReference type="Proteomes" id="UP000617145">
    <property type="component" value="Unassembled WGS sequence"/>
</dbReference>
<accession>A0A8J2ZN65</accession>
<evidence type="ECO:0000256" key="2">
    <source>
        <dbReference type="ARBA" id="ARBA00003109"/>
    </source>
</evidence>
<comment type="pathway">
    <text evidence="3">Amino-acid biosynthesis; L-isoleucine biosynthesis; L-isoleucine from 2-oxobutanoate: step 4/4.</text>
</comment>
<dbReference type="GO" id="GO:0004084">
    <property type="term" value="F:branched-chain-amino-acid transaminase activity"/>
    <property type="evidence" value="ECO:0007669"/>
    <property type="project" value="UniProtKB-EC"/>
</dbReference>
<sequence length="294" mass="31743">MSRTIYLDGQWLPEAEAKVSAFDRGFLMGDAIYEVTCVLDGALLDYPGHAARLRRSAAELQLTLPLDDDELLALHHEIVARNNMSSGMIYLQLSRGAAERDFAFPPEGTPPTLFLFTQEKDVLVNPAADKGISVALVPDLRWGRRDIKTVQLLYPSMAKMEAKSRGADDAWLVEDGFVTEGSAATAHIVNADGVLVTRDLSAALLPGVTRAAILELAAEHGVTIEERAFTPDEARAAREAFITSATNFVVPVVKIDGETIGNGIPGDLTRAMRAAYIETRRTTALAPTKPVATA</sequence>
<comment type="catalytic activity">
    <reaction evidence="13">
        <text>L-leucine + 2-oxoglutarate = 4-methyl-2-oxopentanoate + L-glutamate</text>
        <dbReference type="Rhea" id="RHEA:18321"/>
        <dbReference type="ChEBI" id="CHEBI:16810"/>
        <dbReference type="ChEBI" id="CHEBI:17865"/>
        <dbReference type="ChEBI" id="CHEBI:29985"/>
        <dbReference type="ChEBI" id="CHEBI:57427"/>
        <dbReference type="EC" id="2.6.1.42"/>
    </reaction>
</comment>
<dbReference type="Pfam" id="PF01063">
    <property type="entry name" value="Aminotran_4"/>
    <property type="match status" value="1"/>
</dbReference>
<keyword evidence="14" id="KW-0808">Transferase</keyword>
<proteinExistence type="inferred from homology"/>
<organism evidence="14 15">
    <name type="scientific">Salipiger pallidus</name>
    <dbReference type="NCBI Taxonomy" id="1775170"/>
    <lineage>
        <taxon>Bacteria</taxon>
        <taxon>Pseudomonadati</taxon>
        <taxon>Pseudomonadota</taxon>
        <taxon>Alphaproteobacteria</taxon>
        <taxon>Rhodobacterales</taxon>
        <taxon>Roseobacteraceae</taxon>
        <taxon>Salipiger</taxon>
    </lineage>
</organism>
<dbReference type="InterPro" id="IPR001544">
    <property type="entry name" value="Aminotrans_IV"/>
</dbReference>
<reference evidence="14" key="1">
    <citation type="journal article" date="2014" name="Int. J. Syst. Evol. Microbiol.">
        <title>Complete genome sequence of Corynebacterium casei LMG S-19264T (=DSM 44701T), isolated from a smear-ripened cheese.</title>
        <authorList>
            <consortium name="US DOE Joint Genome Institute (JGI-PGF)"/>
            <person name="Walter F."/>
            <person name="Albersmeier A."/>
            <person name="Kalinowski J."/>
            <person name="Ruckert C."/>
        </authorList>
    </citation>
    <scope>NUCLEOTIDE SEQUENCE</scope>
    <source>
        <strain evidence="14">CGMCC 1.15762</strain>
    </source>
</reference>
<comment type="catalytic activity">
    <reaction evidence="12">
        <text>L-isoleucine + 2-oxoglutarate = (S)-3-methyl-2-oxopentanoate + L-glutamate</text>
        <dbReference type="Rhea" id="RHEA:24801"/>
        <dbReference type="ChEBI" id="CHEBI:16810"/>
        <dbReference type="ChEBI" id="CHEBI:29985"/>
        <dbReference type="ChEBI" id="CHEBI:35146"/>
        <dbReference type="ChEBI" id="CHEBI:58045"/>
        <dbReference type="EC" id="2.6.1.42"/>
    </reaction>
</comment>
<gene>
    <name evidence="14" type="ORF">GCM10011415_35400</name>
</gene>
<dbReference type="EC" id="2.6.1.42" evidence="7"/>
<dbReference type="CDD" id="cd01558">
    <property type="entry name" value="D-AAT_like"/>
    <property type="match status" value="1"/>
</dbReference>
<comment type="caution">
    <text evidence="14">The sequence shown here is derived from an EMBL/GenBank/DDBJ whole genome shotgun (WGS) entry which is preliminary data.</text>
</comment>
<keyword evidence="15" id="KW-1185">Reference proteome</keyword>
<comment type="pathway">
    <text evidence="5">Amino-acid biosynthesis; L-leucine biosynthesis; L-leucine from 3-methyl-2-oxobutanoate: step 4/4.</text>
</comment>
<evidence type="ECO:0000313" key="15">
    <source>
        <dbReference type="Proteomes" id="UP000617145"/>
    </source>
</evidence>
<dbReference type="InterPro" id="IPR050571">
    <property type="entry name" value="Class-IV_PLP-Dep_Aminotrnsfr"/>
</dbReference>
<dbReference type="InterPro" id="IPR036038">
    <property type="entry name" value="Aminotransferase-like"/>
</dbReference>
<dbReference type="PANTHER" id="PTHR42743">
    <property type="entry name" value="AMINO-ACID AMINOTRANSFERASE"/>
    <property type="match status" value="1"/>
</dbReference>
<dbReference type="GO" id="GO:0005829">
    <property type="term" value="C:cytosol"/>
    <property type="evidence" value="ECO:0007669"/>
    <property type="project" value="TreeGrafter"/>
</dbReference>
<evidence type="ECO:0000256" key="7">
    <source>
        <dbReference type="ARBA" id="ARBA00013053"/>
    </source>
</evidence>
<comment type="catalytic activity">
    <reaction evidence="11">
        <text>L-valine + 2-oxoglutarate = 3-methyl-2-oxobutanoate + L-glutamate</text>
        <dbReference type="Rhea" id="RHEA:24813"/>
        <dbReference type="ChEBI" id="CHEBI:11851"/>
        <dbReference type="ChEBI" id="CHEBI:16810"/>
        <dbReference type="ChEBI" id="CHEBI:29985"/>
        <dbReference type="ChEBI" id="CHEBI:57762"/>
        <dbReference type="EC" id="2.6.1.42"/>
    </reaction>
</comment>
<comment type="cofactor">
    <cofactor evidence="1">
        <name>pyridoxal 5'-phosphate</name>
        <dbReference type="ChEBI" id="CHEBI:597326"/>
    </cofactor>
</comment>
<comment type="pathway">
    <text evidence="4">Amino-acid biosynthesis; L-valine biosynthesis; L-valine from pyruvate: step 4/4.</text>
</comment>
<dbReference type="PANTHER" id="PTHR42743:SF11">
    <property type="entry name" value="AMINODEOXYCHORISMATE LYASE"/>
    <property type="match status" value="1"/>
</dbReference>
<keyword evidence="10" id="KW-0028">Amino-acid biosynthesis</keyword>
<dbReference type="AlphaFoldDB" id="A0A8J2ZN65"/>
<evidence type="ECO:0000256" key="12">
    <source>
        <dbReference type="ARBA" id="ARBA00048798"/>
    </source>
</evidence>
<evidence type="ECO:0000313" key="14">
    <source>
        <dbReference type="EMBL" id="GGG82569.1"/>
    </source>
</evidence>
<dbReference type="InterPro" id="IPR043132">
    <property type="entry name" value="BCAT-like_C"/>
</dbReference>
<evidence type="ECO:0000256" key="6">
    <source>
        <dbReference type="ARBA" id="ARBA00009320"/>
    </source>
</evidence>
<evidence type="ECO:0000256" key="1">
    <source>
        <dbReference type="ARBA" id="ARBA00001933"/>
    </source>
</evidence>
<keyword evidence="14" id="KW-0032">Aminotransferase</keyword>
<keyword evidence="9" id="KW-0663">Pyridoxal phosphate</keyword>
<dbReference type="RefSeq" id="WP_188791611.1">
    <property type="nucleotide sequence ID" value="NZ_BMJV01000008.1"/>
</dbReference>
<protein>
    <recommendedName>
        <fullName evidence="8">Probable branched-chain-amino-acid aminotransferase</fullName>
        <ecNumber evidence="7">2.6.1.42</ecNumber>
    </recommendedName>
</protein>
<evidence type="ECO:0000256" key="9">
    <source>
        <dbReference type="ARBA" id="ARBA00022898"/>
    </source>
</evidence>
<evidence type="ECO:0000256" key="11">
    <source>
        <dbReference type="ARBA" id="ARBA00048212"/>
    </source>
</evidence>
<dbReference type="FunFam" id="3.20.10.10:FF:000002">
    <property type="entry name" value="D-alanine aminotransferase"/>
    <property type="match status" value="1"/>
</dbReference>
<reference evidence="14" key="2">
    <citation type="submission" date="2020-09" db="EMBL/GenBank/DDBJ databases">
        <authorList>
            <person name="Sun Q."/>
            <person name="Zhou Y."/>
        </authorList>
    </citation>
    <scope>NUCLEOTIDE SEQUENCE</scope>
    <source>
        <strain evidence="14">CGMCC 1.15762</strain>
    </source>
</reference>
<evidence type="ECO:0000256" key="13">
    <source>
        <dbReference type="ARBA" id="ARBA00049229"/>
    </source>
</evidence>
<comment type="function">
    <text evidence="2">Acts on leucine, isoleucine and valine.</text>
</comment>
<evidence type="ECO:0000256" key="8">
    <source>
        <dbReference type="ARBA" id="ARBA00014472"/>
    </source>
</evidence>
<evidence type="ECO:0000256" key="4">
    <source>
        <dbReference type="ARBA" id="ARBA00004931"/>
    </source>
</evidence>
<dbReference type="NCBIfam" id="NF005209">
    <property type="entry name" value="PRK06680.1"/>
    <property type="match status" value="1"/>
</dbReference>
<name>A0A8J2ZN65_9RHOB</name>
<evidence type="ECO:0000256" key="10">
    <source>
        <dbReference type="ARBA" id="ARBA00023304"/>
    </source>
</evidence>
<dbReference type="InterPro" id="IPR043131">
    <property type="entry name" value="BCAT-like_N"/>
</dbReference>
<comment type="similarity">
    <text evidence="6">Belongs to the class-IV pyridoxal-phosphate-dependent aminotransferase family.</text>
</comment>
<dbReference type="Gene3D" id="3.20.10.10">
    <property type="entry name" value="D-amino Acid Aminotransferase, subunit A, domain 2"/>
    <property type="match status" value="1"/>
</dbReference>
<dbReference type="GO" id="GO:0009082">
    <property type="term" value="P:branched-chain amino acid biosynthetic process"/>
    <property type="evidence" value="ECO:0007669"/>
    <property type="project" value="UniProtKB-KW"/>
</dbReference>
<keyword evidence="10" id="KW-0100">Branched-chain amino acid biosynthesis</keyword>
<dbReference type="GO" id="GO:0008652">
    <property type="term" value="P:amino acid biosynthetic process"/>
    <property type="evidence" value="ECO:0007669"/>
    <property type="project" value="UniProtKB-ARBA"/>
</dbReference>